<evidence type="ECO:0000313" key="3">
    <source>
        <dbReference type="Proteomes" id="UP000287651"/>
    </source>
</evidence>
<proteinExistence type="predicted"/>
<dbReference type="Proteomes" id="UP000287651">
    <property type="component" value="Unassembled WGS sequence"/>
</dbReference>
<reference evidence="2 3" key="1">
    <citation type="journal article" date="2014" name="Agronomy (Basel)">
        <title>A Draft Genome Sequence for Ensete ventricosum, the Drought-Tolerant Tree Against Hunger.</title>
        <authorList>
            <person name="Harrison J."/>
            <person name="Moore K.A."/>
            <person name="Paszkiewicz K."/>
            <person name="Jones T."/>
            <person name="Grant M."/>
            <person name="Ambacheew D."/>
            <person name="Muzemil S."/>
            <person name="Studholme D.J."/>
        </authorList>
    </citation>
    <scope>NUCLEOTIDE SEQUENCE [LARGE SCALE GENOMIC DNA]</scope>
</reference>
<feature type="region of interest" description="Disordered" evidence="1">
    <location>
        <begin position="52"/>
        <end position="97"/>
    </location>
</feature>
<protein>
    <submittedName>
        <fullName evidence="2">Uncharacterized protein</fullName>
    </submittedName>
</protein>
<name>A0A426YUC5_ENSVE</name>
<evidence type="ECO:0000256" key="1">
    <source>
        <dbReference type="SAM" id="MobiDB-lite"/>
    </source>
</evidence>
<dbReference type="EMBL" id="AMZH03010137">
    <property type="protein sequence ID" value="RRT55328.1"/>
    <property type="molecule type" value="Genomic_DNA"/>
</dbReference>
<accession>A0A426YUC5</accession>
<sequence length="115" mass="12664">MQGSFSGFVANGGDLSATGDFIPKEGMQNRWEVGREKRGNVHVASTRCGLFTTEPPLDGGVKGKAKGASELTRRKMKKKRTTLPRSQSNPLSENRVKRKKRLVFGGVVMGLSWER</sequence>
<gene>
    <name evidence="2" type="ORF">B296_00045673</name>
</gene>
<organism evidence="2 3">
    <name type="scientific">Ensete ventricosum</name>
    <name type="common">Abyssinian banana</name>
    <name type="synonym">Musa ensete</name>
    <dbReference type="NCBI Taxonomy" id="4639"/>
    <lineage>
        <taxon>Eukaryota</taxon>
        <taxon>Viridiplantae</taxon>
        <taxon>Streptophyta</taxon>
        <taxon>Embryophyta</taxon>
        <taxon>Tracheophyta</taxon>
        <taxon>Spermatophyta</taxon>
        <taxon>Magnoliopsida</taxon>
        <taxon>Liliopsida</taxon>
        <taxon>Zingiberales</taxon>
        <taxon>Musaceae</taxon>
        <taxon>Ensete</taxon>
    </lineage>
</organism>
<dbReference type="AlphaFoldDB" id="A0A426YUC5"/>
<feature type="compositionally biased region" description="Polar residues" evidence="1">
    <location>
        <begin position="83"/>
        <end position="92"/>
    </location>
</feature>
<comment type="caution">
    <text evidence="2">The sequence shown here is derived from an EMBL/GenBank/DDBJ whole genome shotgun (WGS) entry which is preliminary data.</text>
</comment>
<evidence type="ECO:0000313" key="2">
    <source>
        <dbReference type="EMBL" id="RRT55328.1"/>
    </source>
</evidence>